<name>A0A511H6H8_9BACT</name>
<keyword evidence="4" id="KW-0325">Glycoprotein</keyword>
<dbReference type="InterPro" id="IPR028994">
    <property type="entry name" value="Integrin_alpha_N"/>
</dbReference>
<dbReference type="EMBL" id="FNAJ01000001">
    <property type="protein sequence ID" value="SDD37287.1"/>
    <property type="molecule type" value="Genomic_DNA"/>
</dbReference>
<keyword evidence="2" id="KW-0677">Repeat</keyword>
<dbReference type="InterPro" id="IPR013519">
    <property type="entry name" value="Int_alpha_beta-p"/>
</dbReference>
<dbReference type="Pfam" id="PF01839">
    <property type="entry name" value="FG-GAP"/>
    <property type="match status" value="4"/>
</dbReference>
<evidence type="ECO:0000256" key="4">
    <source>
        <dbReference type="ARBA" id="ARBA00023180"/>
    </source>
</evidence>
<evidence type="ECO:0000256" key="2">
    <source>
        <dbReference type="ARBA" id="ARBA00022737"/>
    </source>
</evidence>
<sequence>MSRLTRAAPLLALLAAACSDEPAPARVAQPHQTDPCTGLAALTLTAQPARVRVSSPVALVATGGSGHYTYLLEPGGSSGELVGSRFLAGRTPGTDTLVVEDARCPGVSATTQVNVAATFNVAPVRAELRPGTSFQVATDGVLGSAMYLLSADGSGATLSPGGLYTAGTREGLDVITVRDTQTGDEVVLQYEVRTHARLTGAPAFLAVPSGSSVPLATRGGSDRVNWTKESGPGTLAGGRLTLEPGATGVAVLNAADPFTGDTARVSVRVLDELTRPGLPHGRLSDAATLVTADFDGDGHLDLAVGQRESDLNEPSGGAVFIFKGGSGGLPTEPTWVLTGTTETAQFGDALAAGDLDGDGRAELLVSSPGADVAVTNAGAVYLYTFRSGAPAPLRQQLTGLLRNAAFGSGMAIADFEGDGDLDVVVGSPLGDLAPTNAIRNRGTVDIYASTRSSPVPDLPTVRLGGWDLTPDGALVSRSSTELGRAMVTGDLNGDGLVDLAALSRVSRYNASGAVSGAQMAISVFLARAQGARFRASPDVYVLPANTADSNEGTWRLGVIPAEGTRPPLLLAVADRADSPDLRSSGGLQSGSDSGGALLFDLTGYSATGEPANRPPQVTREAAFARIYGEASGINAGRSWAVMDVDGEPGLELLLGAPYASAPSGVGSGTLRWSGKILVYPLATLTQGSILNRPLTVINGTAVSDTLGSGLATWGPAANPSLVAFAGRSSSPQGAFTGSVELYHRQGASVTEWTRTSVRVPAKPSVERFGEAVAIAQGPQGRPLVLTGAPGWSGPGTSNDGNALTIGRAYVHDVSAPAQATVVEEGLPSPHQAGRNVGVDVAFSDFNGDGRPDLVVGASNFYVPGTGTTSSNNELNNTYTSVPAACVTSGTQSVGGALVSLGQPDGSFKPAYRLFAPNVIADCTLEPEALCRRTGIGRGVAGGFDLNGDGRQDVGLLRNDGMEVFLGRAPEDASLAKLSMMCEPVYTMPSMDIQTFAPVSLGDLNGDGCDELAWRYAEGSRSGVAILLGFDASGSRCGGRRTATVWRIAGDSEVQLTNMGLGLSMTRAGRFLGDTRDFVAISATSVPFNGVTQPVVLLFDKTVLVNRMQALQSAGSPLVVGALGDGLNPLVLVHRHRAVNFGARLVGGTDLTGDNIPDLLVSAPGASEASDGGGAVFLYAGGVGQQGALSPFLMVVGDGSERSALGQAMSMMPGSGSSPPMLVIGAPRSYRTGTQNGTAFVLPLGF</sequence>
<gene>
    <name evidence="5" type="ORF">MVI01_08180</name>
    <name evidence="6" type="ORF">SAMN04488504_101627</name>
</gene>
<dbReference type="PANTHER" id="PTHR23221:SF7">
    <property type="entry name" value="PHOSPHATIDYLINOSITOL-GLYCAN-SPECIFIC PHOSPHOLIPASE D"/>
    <property type="match status" value="1"/>
</dbReference>
<dbReference type="Proteomes" id="UP000321224">
    <property type="component" value="Unassembled WGS sequence"/>
</dbReference>
<evidence type="ECO:0000313" key="6">
    <source>
        <dbReference type="EMBL" id="SDD37287.1"/>
    </source>
</evidence>
<evidence type="ECO:0000313" key="7">
    <source>
        <dbReference type="Proteomes" id="UP000198717"/>
    </source>
</evidence>
<dbReference type="EMBL" id="BJVY01000003">
    <property type="protein sequence ID" value="GEL69034.1"/>
    <property type="molecule type" value="Genomic_DNA"/>
</dbReference>
<dbReference type="Gene3D" id="2.130.10.130">
    <property type="entry name" value="Integrin alpha, N-terminal"/>
    <property type="match status" value="5"/>
</dbReference>
<keyword evidence="7" id="KW-1185">Reference proteome</keyword>
<keyword evidence="1" id="KW-0732">Signal</keyword>
<accession>A0A511H6H8</accession>
<evidence type="ECO:0000256" key="1">
    <source>
        <dbReference type="ARBA" id="ARBA00022729"/>
    </source>
</evidence>
<dbReference type="SMART" id="SM00191">
    <property type="entry name" value="Int_alpha"/>
    <property type="match status" value="8"/>
</dbReference>
<dbReference type="AlphaFoldDB" id="A0A511H6H8"/>
<dbReference type="PROSITE" id="PS51257">
    <property type="entry name" value="PROKAR_LIPOPROTEIN"/>
    <property type="match status" value="1"/>
</dbReference>
<reference evidence="5 8" key="2">
    <citation type="submission" date="2019-07" db="EMBL/GenBank/DDBJ databases">
        <title>Whole genome shotgun sequence of Myxococcus virescens NBRC 100334.</title>
        <authorList>
            <person name="Hosoyama A."/>
            <person name="Uohara A."/>
            <person name="Ohji S."/>
            <person name="Ichikawa N."/>
        </authorList>
    </citation>
    <scope>NUCLEOTIDE SEQUENCE [LARGE SCALE GENOMIC DNA]</scope>
    <source>
        <strain evidence="5 8">NBRC 100334</strain>
    </source>
</reference>
<evidence type="ECO:0000256" key="3">
    <source>
        <dbReference type="ARBA" id="ARBA00022801"/>
    </source>
</evidence>
<dbReference type="Proteomes" id="UP000198717">
    <property type="component" value="Unassembled WGS sequence"/>
</dbReference>
<dbReference type="SUPFAM" id="SSF69318">
    <property type="entry name" value="Integrin alpha N-terminal domain"/>
    <property type="match status" value="2"/>
</dbReference>
<keyword evidence="3" id="KW-0378">Hydrolase</keyword>
<dbReference type="GO" id="GO:0016787">
    <property type="term" value="F:hydrolase activity"/>
    <property type="evidence" value="ECO:0007669"/>
    <property type="project" value="UniProtKB-KW"/>
</dbReference>
<comment type="caution">
    <text evidence="5">The sequence shown here is derived from an EMBL/GenBank/DDBJ whole genome shotgun (WGS) entry which is preliminary data.</text>
</comment>
<protein>
    <submittedName>
        <fullName evidence="6">FG-GAP repeat-containing protein</fullName>
    </submittedName>
</protein>
<reference evidence="6 7" key="1">
    <citation type="submission" date="2016-10" db="EMBL/GenBank/DDBJ databases">
        <authorList>
            <person name="Varghese N."/>
            <person name="Submissions S."/>
        </authorList>
    </citation>
    <scope>NUCLEOTIDE SEQUENCE [LARGE SCALE GENOMIC DNA]</scope>
    <source>
        <strain evidence="6 7">DSM 2260</strain>
    </source>
</reference>
<dbReference type="RefSeq" id="WP_090485170.1">
    <property type="nucleotide sequence ID" value="NZ_BJVY01000003.1"/>
</dbReference>
<organism evidence="5 8">
    <name type="scientific">Myxococcus virescens</name>
    <dbReference type="NCBI Taxonomy" id="83456"/>
    <lineage>
        <taxon>Bacteria</taxon>
        <taxon>Pseudomonadati</taxon>
        <taxon>Myxococcota</taxon>
        <taxon>Myxococcia</taxon>
        <taxon>Myxococcales</taxon>
        <taxon>Cystobacterineae</taxon>
        <taxon>Myxococcaceae</taxon>
        <taxon>Myxococcus</taxon>
    </lineage>
</organism>
<evidence type="ECO:0000313" key="5">
    <source>
        <dbReference type="EMBL" id="GEL69034.1"/>
    </source>
</evidence>
<dbReference type="InterPro" id="IPR013517">
    <property type="entry name" value="FG-GAP"/>
</dbReference>
<dbReference type="PROSITE" id="PS51470">
    <property type="entry name" value="FG_GAP"/>
    <property type="match status" value="2"/>
</dbReference>
<proteinExistence type="predicted"/>
<evidence type="ECO:0000313" key="8">
    <source>
        <dbReference type="Proteomes" id="UP000321224"/>
    </source>
</evidence>
<dbReference type="PANTHER" id="PTHR23221">
    <property type="entry name" value="GLYCOSYLPHOSPHATIDYLINOSITOL PHOSPHOLIPASE D"/>
    <property type="match status" value="1"/>
</dbReference>